<evidence type="ECO:0000259" key="2">
    <source>
        <dbReference type="PROSITE" id="PS50054"/>
    </source>
</evidence>
<comment type="similarity">
    <text evidence="1">Belongs to the protein-tyrosine phosphatase family. Non-receptor class subfamily.</text>
</comment>
<dbReference type="InterPro" id="IPR000387">
    <property type="entry name" value="Tyr_Pase_dom"/>
</dbReference>
<sequence>MEIDFPSVPPQEIVDWEYAMRREMQEIVPNLYLGPYATANKNKLGYLESIGITDIICVRHTAEANFIKPNFPEKIRYLVLNVADIYTENIIQYFPQVKAFIEDSFARNGKVLVHGNAGMSRSASLVIAYIMEKYGLSYRDAFVYVQQKRFCIHPNEGFVQQLHEC</sequence>
<dbReference type="PANTHER" id="PTHR46588:SF1">
    <property type="entry name" value="SERINE_THREONINE_TYROSINE-INTERACTING PROTEIN"/>
    <property type="match status" value="1"/>
</dbReference>
<accession>A0A8W8IDS0</accession>
<evidence type="ECO:0000313" key="5">
    <source>
        <dbReference type="Proteomes" id="UP000005408"/>
    </source>
</evidence>
<dbReference type="PROSITE" id="PS50054">
    <property type="entry name" value="TYR_PHOSPHATASE_DUAL"/>
    <property type="match status" value="1"/>
</dbReference>
<evidence type="ECO:0000256" key="1">
    <source>
        <dbReference type="ARBA" id="ARBA00009649"/>
    </source>
</evidence>
<dbReference type="Gene3D" id="3.90.190.10">
    <property type="entry name" value="Protein tyrosine phosphatase superfamily"/>
    <property type="match status" value="1"/>
</dbReference>
<dbReference type="EnsemblMetazoa" id="G13513.3">
    <property type="protein sequence ID" value="G13513.3:cds"/>
    <property type="gene ID" value="G13513"/>
</dbReference>
<evidence type="ECO:0000259" key="3">
    <source>
        <dbReference type="PROSITE" id="PS50056"/>
    </source>
</evidence>
<organism evidence="4 5">
    <name type="scientific">Magallana gigas</name>
    <name type="common">Pacific oyster</name>
    <name type="synonym">Crassostrea gigas</name>
    <dbReference type="NCBI Taxonomy" id="29159"/>
    <lineage>
        <taxon>Eukaryota</taxon>
        <taxon>Metazoa</taxon>
        <taxon>Spiralia</taxon>
        <taxon>Lophotrochozoa</taxon>
        <taxon>Mollusca</taxon>
        <taxon>Bivalvia</taxon>
        <taxon>Autobranchia</taxon>
        <taxon>Pteriomorphia</taxon>
        <taxon>Ostreida</taxon>
        <taxon>Ostreoidea</taxon>
        <taxon>Ostreidae</taxon>
        <taxon>Magallana</taxon>
    </lineage>
</organism>
<feature type="domain" description="Tyrosine-protein phosphatase" evidence="2">
    <location>
        <begin position="23"/>
        <end position="165"/>
    </location>
</feature>
<keyword evidence="5" id="KW-1185">Reference proteome</keyword>
<dbReference type="CDD" id="cd14522">
    <property type="entry name" value="DSP_STYX"/>
    <property type="match status" value="1"/>
</dbReference>
<dbReference type="InterPro" id="IPR029021">
    <property type="entry name" value="Prot-tyrosine_phosphatase-like"/>
</dbReference>
<dbReference type="Proteomes" id="UP000005408">
    <property type="component" value="Unassembled WGS sequence"/>
</dbReference>
<feature type="domain" description="Tyrosine specific protein phosphatases" evidence="3">
    <location>
        <begin position="91"/>
        <end position="149"/>
    </location>
</feature>
<dbReference type="GO" id="GO:0005737">
    <property type="term" value="C:cytoplasm"/>
    <property type="evidence" value="ECO:0007669"/>
    <property type="project" value="TreeGrafter"/>
</dbReference>
<dbReference type="GO" id="GO:0070372">
    <property type="term" value="P:regulation of ERK1 and ERK2 cascade"/>
    <property type="evidence" value="ECO:0007669"/>
    <property type="project" value="TreeGrafter"/>
</dbReference>
<dbReference type="PROSITE" id="PS50056">
    <property type="entry name" value="TYR_PHOSPHATASE_2"/>
    <property type="match status" value="1"/>
</dbReference>
<reference evidence="4" key="1">
    <citation type="submission" date="2022-08" db="UniProtKB">
        <authorList>
            <consortium name="EnsemblMetazoa"/>
        </authorList>
    </citation>
    <scope>IDENTIFICATION</scope>
    <source>
        <strain evidence="4">05x7-T-G4-1.051#20</strain>
    </source>
</reference>
<dbReference type="GO" id="GO:0062026">
    <property type="term" value="P:negative regulation of SCF-dependent proteasomal ubiquitin-dependent catabolic process"/>
    <property type="evidence" value="ECO:0007669"/>
    <property type="project" value="TreeGrafter"/>
</dbReference>
<dbReference type="Pfam" id="PF00782">
    <property type="entry name" value="DSPc"/>
    <property type="match status" value="1"/>
</dbReference>
<dbReference type="AlphaFoldDB" id="A0A8W8IDS0"/>
<dbReference type="InterPro" id="IPR000340">
    <property type="entry name" value="Dual-sp_phosphatase_cat-dom"/>
</dbReference>
<dbReference type="SMART" id="SM00195">
    <property type="entry name" value="DSPc"/>
    <property type="match status" value="1"/>
</dbReference>
<protein>
    <recommendedName>
        <fullName evidence="6">Serine/threonine/tyrosine-interacting protein</fullName>
    </recommendedName>
</protein>
<proteinExistence type="inferred from homology"/>
<evidence type="ECO:0008006" key="6">
    <source>
        <dbReference type="Google" id="ProtNLM"/>
    </source>
</evidence>
<dbReference type="GO" id="GO:1990444">
    <property type="term" value="F:F-box domain binding"/>
    <property type="evidence" value="ECO:0007669"/>
    <property type="project" value="TreeGrafter"/>
</dbReference>
<name>A0A8W8IDS0_MAGGI</name>
<dbReference type="InterPro" id="IPR052449">
    <property type="entry name" value="STYX-Interacting_Phosphatase"/>
</dbReference>
<dbReference type="PANTHER" id="PTHR46588">
    <property type="entry name" value="SERINE/THREONINE/TYROSINE-INTERACTING PROTEIN"/>
    <property type="match status" value="1"/>
</dbReference>
<dbReference type="FunFam" id="3.90.190.10:FF:000036">
    <property type="entry name" value="Serine/threonine/tyrosine-interacting protein a"/>
    <property type="match status" value="1"/>
</dbReference>
<dbReference type="InterPro" id="IPR020422">
    <property type="entry name" value="TYR_PHOSPHATASE_DUAL_dom"/>
</dbReference>
<evidence type="ECO:0000313" key="4">
    <source>
        <dbReference type="EnsemblMetazoa" id="G13513.3:cds"/>
    </source>
</evidence>
<dbReference type="GO" id="GO:0005654">
    <property type="term" value="C:nucleoplasm"/>
    <property type="evidence" value="ECO:0007669"/>
    <property type="project" value="TreeGrafter"/>
</dbReference>
<dbReference type="SUPFAM" id="SSF52799">
    <property type="entry name" value="(Phosphotyrosine protein) phosphatases II"/>
    <property type="match status" value="1"/>
</dbReference>